<dbReference type="EMBL" id="JAHLQT010001665">
    <property type="protein sequence ID" value="KAG7177844.1"/>
    <property type="molecule type" value="Genomic_DNA"/>
</dbReference>
<reference evidence="2" key="1">
    <citation type="journal article" date="2021" name="Sci. Adv.">
        <title>The American lobster genome reveals insights on longevity, neural, and immune adaptations.</title>
        <authorList>
            <person name="Polinski J.M."/>
            <person name="Zimin A.V."/>
            <person name="Clark K.F."/>
            <person name="Kohn A.B."/>
            <person name="Sadowski N."/>
            <person name="Timp W."/>
            <person name="Ptitsyn A."/>
            <person name="Khanna P."/>
            <person name="Romanova D.Y."/>
            <person name="Williams P."/>
            <person name="Greenwood S.J."/>
            <person name="Moroz L.L."/>
            <person name="Walt D.R."/>
            <person name="Bodnar A.G."/>
        </authorList>
    </citation>
    <scope>NUCLEOTIDE SEQUENCE</scope>
    <source>
        <strain evidence="2">GMGI-L3</strain>
    </source>
</reference>
<gene>
    <name evidence="2" type="primary">Mettl24-L9</name>
    <name evidence="2" type="ORF">Hamer_G020910</name>
</gene>
<evidence type="ECO:0000259" key="1">
    <source>
        <dbReference type="Pfam" id="PF13383"/>
    </source>
</evidence>
<dbReference type="Pfam" id="PF13383">
    <property type="entry name" value="Methyltransf_22"/>
    <property type="match status" value="1"/>
</dbReference>
<keyword evidence="2" id="KW-0489">Methyltransferase</keyword>
<dbReference type="InterPro" id="IPR025714">
    <property type="entry name" value="Methyltranfer_dom"/>
</dbReference>
<feature type="domain" description="Methyltransferase" evidence="1">
    <location>
        <begin position="141"/>
        <end position="250"/>
    </location>
</feature>
<keyword evidence="3" id="KW-1185">Reference proteome</keyword>
<protein>
    <submittedName>
        <fullName evidence="2">Methyltransferase-like protein 24-like 9</fullName>
    </submittedName>
</protein>
<dbReference type="AlphaFoldDB" id="A0A8J5NE72"/>
<dbReference type="InterPro" id="IPR026913">
    <property type="entry name" value="METTL24"/>
</dbReference>
<comment type="caution">
    <text evidence="2">The sequence shown here is derived from an EMBL/GenBank/DDBJ whole genome shotgun (WGS) entry which is preliminary data.</text>
</comment>
<accession>A0A8J5NE72</accession>
<keyword evidence="2" id="KW-0808">Transferase</keyword>
<sequence length="322" mass="36934">MLPLRLGRKFWDRFCRYVLVSVCVVYVLYSPAKPAPKRLPELRETLGKGVFEYYVEVDHLTSGSQVMVVYLVKGSPTILRPLHYVHRAQPPSPLILGSSGRGRVMAEEGTLVRVEDYFTHLYTPQADCKKLLILDSTFDEAMSDLNCEVHMFDLLPAAPAHLLNKSQHAYFHQVGLADSRRQHYFLNLEKEIPMDTLTGIMINNSLTDRFIHILKVDIEDNEWEVLEQLIKDPILDIVGQLALEVHAENAPLLSPQDLLVFIRRRYDLLKAIEGRGFRIVAYWNNKKSRTFKDDSGATHRTCGEILYINSNWSNTTFMAALM</sequence>
<dbReference type="GO" id="GO:0008168">
    <property type="term" value="F:methyltransferase activity"/>
    <property type="evidence" value="ECO:0007669"/>
    <property type="project" value="UniProtKB-KW"/>
</dbReference>
<name>A0A8J5NE72_HOMAM</name>
<dbReference type="Proteomes" id="UP000747542">
    <property type="component" value="Unassembled WGS sequence"/>
</dbReference>
<evidence type="ECO:0000313" key="2">
    <source>
        <dbReference type="EMBL" id="KAG7177844.1"/>
    </source>
</evidence>
<dbReference type="PANTHER" id="PTHR32026">
    <property type="entry name" value="METHYLTRANSFERASE-LIKE PROTEIN 24"/>
    <property type="match status" value="1"/>
</dbReference>
<dbReference type="PANTHER" id="PTHR32026:SF10">
    <property type="entry name" value="METHYLTRANSFERASE-LIKE PROTEIN 24-RELATED"/>
    <property type="match status" value="1"/>
</dbReference>
<organism evidence="2 3">
    <name type="scientific">Homarus americanus</name>
    <name type="common">American lobster</name>
    <dbReference type="NCBI Taxonomy" id="6706"/>
    <lineage>
        <taxon>Eukaryota</taxon>
        <taxon>Metazoa</taxon>
        <taxon>Ecdysozoa</taxon>
        <taxon>Arthropoda</taxon>
        <taxon>Crustacea</taxon>
        <taxon>Multicrustacea</taxon>
        <taxon>Malacostraca</taxon>
        <taxon>Eumalacostraca</taxon>
        <taxon>Eucarida</taxon>
        <taxon>Decapoda</taxon>
        <taxon>Pleocyemata</taxon>
        <taxon>Astacidea</taxon>
        <taxon>Nephropoidea</taxon>
        <taxon>Nephropidae</taxon>
        <taxon>Homarus</taxon>
    </lineage>
</organism>
<proteinExistence type="predicted"/>
<evidence type="ECO:0000313" key="3">
    <source>
        <dbReference type="Proteomes" id="UP000747542"/>
    </source>
</evidence>
<dbReference type="GO" id="GO:0032259">
    <property type="term" value="P:methylation"/>
    <property type="evidence" value="ECO:0007669"/>
    <property type="project" value="UniProtKB-KW"/>
</dbReference>